<dbReference type="Proteomes" id="UP000681967">
    <property type="component" value="Unassembled WGS sequence"/>
</dbReference>
<evidence type="ECO:0000313" key="1">
    <source>
        <dbReference type="EMBL" id="CAF5158865.1"/>
    </source>
</evidence>
<accession>A0A8S3G8F1</accession>
<reference evidence="1" key="1">
    <citation type="submission" date="2021-02" db="EMBL/GenBank/DDBJ databases">
        <authorList>
            <person name="Nowell W R."/>
        </authorList>
    </citation>
    <scope>NUCLEOTIDE SEQUENCE</scope>
</reference>
<gene>
    <name evidence="1" type="ORF">BYL167_LOCUS74036</name>
</gene>
<organism evidence="1 2">
    <name type="scientific">Rotaria magnacalcarata</name>
    <dbReference type="NCBI Taxonomy" id="392030"/>
    <lineage>
        <taxon>Eukaryota</taxon>
        <taxon>Metazoa</taxon>
        <taxon>Spiralia</taxon>
        <taxon>Gnathifera</taxon>
        <taxon>Rotifera</taxon>
        <taxon>Eurotatoria</taxon>
        <taxon>Bdelloidea</taxon>
        <taxon>Philodinida</taxon>
        <taxon>Philodinidae</taxon>
        <taxon>Rotaria</taxon>
    </lineage>
</organism>
<proteinExistence type="predicted"/>
<sequence>MAQLQEEISR</sequence>
<comment type="caution">
    <text evidence="1">The sequence shown here is derived from an EMBL/GenBank/DDBJ whole genome shotgun (WGS) entry which is preliminary data.</text>
</comment>
<name>A0A8S3G8F1_9BILA</name>
<protein>
    <submittedName>
        <fullName evidence="1">Uncharacterized protein</fullName>
    </submittedName>
</protein>
<feature type="non-terminal residue" evidence="1">
    <location>
        <position position="10"/>
    </location>
</feature>
<dbReference type="EMBL" id="CAJOBH010263884">
    <property type="protein sequence ID" value="CAF5158865.1"/>
    <property type="molecule type" value="Genomic_DNA"/>
</dbReference>
<evidence type="ECO:0000313" key="2">
    <source>
        <dbReference type="Proteomes" id="UP000681967"/>
    </source>
</evidence>